<protein>
    <submittedName>
        <fullName evidence="1">Sulfatase-like hydrolase/transferase</fullName>
    </submittedName>
</protein>
<evidence type="ECO:0000313" key="2">
    <source>
        <dbReference type="Proteomes" id="UP000826212"/>
    </source>
</evidence>
<dbReference type="EMBL" id="CP081303">
    <property type="protein sequence ID" value="QZE14201.1"/>
    <property type="molecule type" value="Genomic_DNA"/>
</dbReference>
<proteinExistence type="predicted"/>
<keyword evidence="2" id="KW-1185">Reference proteome</keyword>
<gene>
    <name evidence="1" type="ORF">K4L44_17070</name>
</gene>
<accession>A0AC61NF25</accession>
<reference evidence="1" key="1">
    <citation type="submission" date="2021-08" db="EMBL/GenBank/DDBJ databases">
        <title>Novel anaerobic bacterium isolated from sea squirt in East Sea, Republic of Korea.</title>
        <authorList>
            <person name="Nguyen T.H."/>
            <person name="Li Z."/>
            <person name="Lee Y.-J."/>
            <person name="Ko J."/>
            <person name="Kim S.-G."/>
        </authorList>
    </citation>
    <scope>NUCLEOTIDE SEQUENCE</scope>
    <source>
        <strain evidence="1">KCTC 25031</strain>
    </source>
</reference>
<dbReference type="Proteomes" id="UP000826212">
    <property type="component" value="Chromosome"/>
</dbReference>
<evidence type="ECO:0000313" key="1">
    <source>
        <dbReference type="EMBL" id="QZE14201.1"/>
    </source>
</evidence>
<organism evidence="1 2">
    <name type="scientific">Halosquirtibacter laminarini</name>
    <dbReference type="NCBI Taxonomy" id="3374600"/>
    <lineage>
        <taxon>Bacteria</taxon>
        <taxon>Pseudomonadati</taxon>
        <taxon>Bacteroidota</taxon>
        <taxon>Bacteroidia</taxon>
        <taxon>Marinilabiliales</taxon>
        <taxon>Prolixibacteraceae</taxon>
        <taxon>Halosquirtibacter</taxon>
    </lineage>
</organism>
<name>A0AC61NF25_9BACT</name>
<sequence length="373" mass="42634">MPIDKFDWWRGWPGQGDYATIKNKYMKEYASEYPHVPGALGAAAIDFLKEYGDKEEPFCLSISFKAPHGPMRPDKKYDEVYKGVKFTRKENYWRENGTHLAKQSKLGRQYTTICDTWAPEKYDAKLAIYYQQIYGVDSAVGMILSQLKRQGLDDNTIVIFTSDNGYHCGAHGFGGKVLTYEEGSRAPLLVYDPTAKGNRNSCSSLVSNVDIAPTILNLAGVHIPPNMDGKSLTRLFDNPKRAVKNHEILIQVWGENPTHSLSVVADGFKYIYWFYGKDMAPVEELFDLSKDPYEMHNIAGVGSSKKQLTKMRMIYDSEVKKWKGRSIAGHNYEQYSILFDRNIPWSKKEGIMKKPNYNYGPKKKKSEKRTKHS</sequence>